<proteinExistence type="inferred from homology"/>
<reference evidence="6 7" key="1">
    <citation type="submission" date="2017-06" db="EMBL/GenBank/DDBJ databases">
        <title>Ant-infecting Ophiocordyceps genomes reveal a high diversity of potential behavioral manipulation genes and a possible major role for enterotoxins.</title>
        <authorList>
            <person name="De Bekker C."/>
            <person name="Evans H.C."/>
            <person name="Brachmann A."/>
            <person name="Hughes D.P."/>
        </authorList>
    </citation>
    <scope>NUCLEOTIDE SEQUENCE [LARGE SCALE GENOMIC DNA]</scope>
    <source>
        <strain evidence="6 7">1348a</strain>
    </source>
</reference>
<evidence type="ECO:0000313" key="6">
    <source>
        <dbReference type="EMBL" id="PHH80699.1"/>
    </source>
</evidence>
<evidence type="ECO:0000256" key="1">
    <source>
        <dbReference type="ARBA" id="ARBA00004496"/>
    </source>
</evidence>
<dbReference type="GO" id="GO:0031087">
    <property type="term" value="P:deadenylation-independent decapping of nuclear-transcribed mRNA"/>
    <property type="evidence" value="ECO:0007669"/>
    <property type="project" value="TreeGrafter"/>
</dbReference>
<dbReference type="AlphaFoldDB" id="A0A2C5XYD9"/>
<dbReference type="InterPro" id="IPR011993">
    <property type="entry name" value="PH-like_dom_sf"/>
</dbReference>
<comment type="caution">
    <text evidence="6">The sequence shown here is derived from an EMBL/GenBank/DDBJ whole genome shotgun (WGS) entry which is preliminary data.</text>
</comment>
<evidence type="ECO:0000256" key="2">
    <source>
        <dbReference type="ARBA" id="ARBA00008778"/>
    </source>
</evidence>
<name>A0A2C5XYD9_9HYPO</name>
<evidence type="ECO:0000256" key="4">
    <source>
        <dbReference type="ARBA" id="ARBA00022664"/>
    </source>
</evidence>
<dbReference type="GO" id="GO:0006397">
    <property type="term" value="P:mRNA processing"/>
    <property type="evidence" value="ECO:0007669"/>
    <property type="project" value="UniProtKB-KW"/>
</dbReference>
<dbReference type="Gene3D" id="2.30.29.30">
    <property type="entry name" value="Pleckstrin-homology domain (PH domain)/Phosphotyrosine-binding domain (PTB)"/>
    <property type="match status" value="1"/>
</dbReference>
<keyword evidence="3" id="KW-0963">Cytoplasm</keyword>
<comment type="similarity">
    <text evidence="2">Belongs to the DCP1 family.</text>
</comment>
<sequence>MATTPRKTRHARHSSNLIPATSDYESDAAALAAAANQESYAPPPPRTNTELNLSVLRRYIPSVQSLLSIAANAVVYNFDAASETWDKAGIEGTLFVCTQLPHDHTLGGACVFVLNRRGLDNLSLHLARVDHVEMTDGLVILRIDADADEPDRVLGIWIHNDKDETRDVNGAMIIQSWKTVRHSSAATHMSDAQPEPATPAAGKRPSLANLYANHHLLNSDT</sequence>
<dbReference type="GO" id="GO:0003729">
    <property type="term" value="F:mRNA binding"/>
    <property type="evidence" value="ECO:0007669"/>
    <property type="project" value="TreeGrafter"/>
</dbReference>
<dbReference type="CDD" id="cd13182">
    <property type="entry name" value="EVH1-like_Dcp1"/>
    <property type="match status" value="1"/>
</dbReference>
<dbReference type="Proteomes" id="UP000224854">
    <property type="component" value="Unassembled WGS sequence"/>
</dbReference>
<dbReference type="EMBL" id="NJEU01000148">
    <property type="protein sequence ID" value="PHH80699.1"/>
    <property type="molecule type" value="Genomic_DNA"/>
</dbReference>
<dbReference type="GO" id="GO:0000290">
    <property type="term" value="P:deadenylation-dependent decapping of nuclear-transcribed mRNA"/>
    <property type="evidence" value="ECO:0007669"/>
    <property type="project" value="InterPro"/>
</dbReference>
<keyword evidence="4" id="KW-0507">mRNA processing</keyword>
<keyword evidence="7" id="KW-1185">Reference proteome</keyword>
<comment type="subcellular location">
    <subcellularLocation>
        <location evidence="1">Cytoplasm</location>
    </subcellularLocation>
</comment>
<evidence type="ECO:0000313" key="7">
    <source>
        <dbReference type="Proteomes" id="UP000224854"/>
    </source>
</evidence>
<dbReference type="PANTHER" id="PTHR16290">
    <property type="entry name" value="TRANSCRIPTION FACTOR SMIF DECAPPING ENZYME DCP1"/>
    <property type="match status" value="1"/>
</dbReference>
<dbReference type="GO" id="GO:0000932">
    <property type="term" value="C:P-body"/>
    <property type="evidence" value="ECO:0007669"/>
    <property type="project" value="TreeGrafter"/>
</dbReference>
<protein>
    <submittedName>
        <fullName evidence="6">Uncharacterized protein</fullName>
    </submittedName>
</protein>
<dbReference type="InterPro" id="IPR010334">
    <property type="entry name" value="Dcp1"/>
</dbReference>
<dbReference type="GO" id="GO:0008047">
    <property type="term" value="F:enzyme activator activity"/>
    <property type="evidence" value="ECO:0007669"/>
    <property type="project" value="InterPro"/>
</dbReference>
<accession>A0A2C5XYD9</accession>
<evidence type="ECO:0000256" key="3">
    <source>
        <dbReference type="ARBA" id="ARBA00022490"/>
    </source>
</evidence>
<feature type="region of interest" description="Disordered" evidence="5">
    <location>
        <begin position="184"/>
        <end position="204"/>
    </location>
</feature>
<organism evidence="6 7">
    <name type="scientific">Ophiocordyceps australis</name>
    <dbReference type="NCBI Taxonomy" id="1399860"/>
    <lineage>
        <taxon>Eukaryota</taxon>
        <taxon>Fungi</taxon>
        <taxon>Dikarya</taxon>
        <taxon>Ascomycota</taxon>
        <taxon>Pezizomycotina</taxon>
        <taxon>Sordariomycetes</taxon>
        <taxon>Hypocreomycetidae</taxon>
        <taxon>Hypocreales</taxon>
        <taxon>Ophiocordycipitaceae</taxon>
        <taxon>Ophiocordyceps</taxon>
    </lineage>
</organism>
<dbReference type="SUPFAM" id="SSF50729">
    <property type="entry name" value="PH domain-like"/>
    <property type="match status" value="1"/>
</dbReference>
<dbReference type="PANTHER" id="PTHR16290:SF0">
    <property type="entry name" value="DECAPPING PROTEIN 1, ISOFORM A"/>
    <property type="match status" value="1"/>
</dbReference>
<dbReference type="OrthoDB" id="255837at2759"/>
<gene>
    <name evidence="6" type="ORF">CDD82_1554</name>
</gene>
<evidence type="ECO:0000256" key="5">
    <source>
        <dbReference type="SAM" id="MobiDB-lite"/>
    </source>
</evidence>
<dbReference type="Pfam" id="PF06058">
    <property type="entry name" value="DCP1"/>
    <property type="match status" value="1"/>
</dbReference>